<sequence>MGDGFDRVTARPKRFTEISNVQDPSEIMNYPSNPQSYENEVPQFVNNIVYCRDPSILNDRVSCLNLKNLMQHENILDIKQLIKEQAKIDSQSYQLIDSYDKTLLFESKFESGNLYLAQKLNDGEYNLLMQNDINTQGHTQWFYFRVQNTRRGVTYYSEKKASEKQVGWHRGCRNISYHPNGIKKDLILNRYYYTLTFTHDFEFVSRKVLCKSLAGVNCEYLTVTSRDKSENMHKRKAVIISARVHPGETVGSWMMRGVLKFITDPHNIEARLLRENFVFKIIPMMNPDGVINGNYRCSLAGCDLNRRWKTPSKVIHPEIYHTKKMVKSLHAERGVLMFCDLHGHSRKQNVFMYGCNNVKIPEECRIFPYLLSKLSPFFSFEYSRFGVQKSKESTARISLYKELKTCPNIFTMESTFSGMDKNTIKSILTDELKQNKELIKKGDGDSTSGSDSAPSEDNLNAEEIVKIIPILDKKTKQDLQKIQKKKQQQQKDQNKNKKQLKKLPSKQQLEQLVPKEQQKKPEPQPPVKQKSIVKFPQIEEEKKKKEMNEIKEEALEEEKEPPKKKPKPEMVDRWTQTDRSDYSIIKSRMLSHQQYANTLLKQPENALKLKAQKNFQQFARTPTQNYNGVSGSATVTQNMNNIIGPTSTVHADGNSRYNNMIGQNNNEIGKNFRSPQNQRIQDQSNRNGLFNINVQNNNQNQQQQQQQQQQIKSVKQEISSNSFKLSDNSGQPQIKKQLNNTSFKNNQFTADQRIHSMSIDQSSVKKLSNRGMDGTPNQHYTIQGSVQRNGMPSPMHNPITNLAQSSLQTNQNQMISNGKTELLFPVLKTKYHTANPNYYQDGSSLNNQALGQNEKVLISEKKPVNINKVNTNLNNPKHSSSQRRQQSGVRTLNTDKKPSLTGQDHKAFLRRNSYKQFNNKI</sequence>
<feature type="region of interest" description="Disordered" evidence="4">
    <location>
        <begin position="868"/>
        <end position="906"/>
    </location>
</feature>
<dbReference type="Proteomes" id="UP000039865">
    <property type="component" value="Unassembled WGS sequence"/>
</dbReference>
<evidence type="ECO:0000313" key="7">
    <source>
        <dbReference type="Proteomes" id="UP000039865"/>
    </source>
</evidence>
<evidence type="ECO:0000259" key="5">
    <source>
        <dbReference type="PROSITE" id="PS52035"/>
    </source>
</evidence>
<feature type="region of interest" description="Disordered" evidence="4">
    <location>
        <begin position="439"/>
        <end position="458"/>
    </location>
</feature>
<dbReference type="Pfam" id="PF18027">
    <property type="entry name" value="Pepdidase_M14_N"/>
    <property type="match status" value="1"/>
</dbReference>
<evidence type="ECO:0000256" key="3">
    <source>
        <dbReference type="PROSITE-ProRule" id="PRU01379"/>
    </source>
</evidence>
<dbReference type="PROSITE" id="PS52035">
    <property type="entry name" value="PEPTIDASE_M14"/>
    <property type="match status" value="1"/>
</dbReference>
<evidence type="ECO:0000256" key="1">
    <source>
        <dbReference type="ARBA" id="ARBA00001947"/>
    </source>
</evidence>
<feature type="compositionally biased region" description="Basic and acidic residues" evidence="4">
    <location>
        <begin position="537"/>
        <end position="547"/>
    </location>
</feature>
<dbReference type="Pfam" id="PF00246">
    <property type="entry name" value="Peptidase_M14"/>
    <property type="match status" value="1"/>
</dbReference>
<accession>A0A078B672</accession>
<dbReference type="PANTHER" id="PTHR12756">
    <property type="entry name" value="CYTOSOLIC CARBOXYPEPTIDASE"/>
    <property type="match status" value="1"/>
</dbReference>
<proteinExistence type="inferred from homology"/>
<dbReference type="PANTHER" id="PTHR12756:SF11">
    <property type="entry name" value="CYTOSOLIC CARBOXYPEPTIDASE 1"/>
    <property type="match status" value="1"/>
</dbReference>
<dbReference type="InterPro" id="IPR050821">
    <property type="entry name" value="Cytosolic_carboxypeptidase"/>
</dbReference>
<comment type="similarity">
    <text evidence="2 3">Belongs to the peptidase M14 family.</text>
</comment>
<comment type="cofactor">
    <cofactor evidence="1">
        <name>Zn(2+)</name>
        <dbReference type="ChEBI" id="CHEBI:29105"/>
    </cofactor>
</comment>
<reference evidence="6 7" key="1">
    <citation type="submission" date="2014-06" db="EMBL/GenBank/DDBJ databases">
        <authorList>
            <person name="Swart Estienne"/>
        </authorList>
    </citation>
    <scope>NUCLEOTIDE SEQUENCE [LARGE SCALE GENOMIC DNA]</scope>
    <source>
        <strain evidence="6 7">130c</strain>
    </source>
</reference>
<gene>
    <name evidence="6" type="primary">Contig3364.g3605</name>
    <name evidence="6" type="ORF">STYLEM_19160</name>
</gene>
<protein>
    <submittedName>
        <fullName evidence="6">Zinc carboxypeptidase family protein</fullName>
    </submittedName>
</protein>
<name>A0A078B672_STYLE</name>
<keyword evidence="6" id="KW-0645">Protease</keyword>
<feature type="compositionally biased region" description="Low complexity" evidence="4">
    <location>
        <begin position="505"/>
        <end position="515"/>
    </location>
</feature>
<dbReference type="InterPro" id="IPR040626">
    <property type="entry name" value="Pepdidase_M14_N"/>
</dbReference>
<dbReference type="OMA" id="MQNDINT"/>
<dbReference type="InParanoid" id="A0A078B672"/>
<keyword evidence="6" id="KW-0121">Carboxypeptidase</keyword>
<evidence type="ECO:0000313" key="6">
    <source>
        <dbReference type="EMBL" id="CDW90020.1"/>
    </source>
</evidence>
<dbReference type="OrthoDB" id="10253041at2759"/>
<feature type="region of interest" description="Disordered" evidence="4">
    <location>
        <begin position="715"/>
        <end position="735"/>
    </location>
</feature>
<dbReference type="AlphaFoldDB" id="A0A078B672"/>
<dbReference type="GO" id="GO:0004181">
    <property type="term" value="F:metallocarboxypeptidase activity"/>
    <property type="evidence" value="ECO:0007669"/>
    <property type="project" value="InterPro"/>
</dbReference>
<dbReference type="SUPFAM" id="SSF53187">
    <property type="entry name" value="Zn-dependent exopeptidases"/>
    <property type="match status" value="1"/>
</dbReference>
<feature type="compositionally biased region" description="Basic and acidic residues" evidence="4">
    <location>
        <begin position="893"/>
        <end position="906"/>
    </location>
</feature>
<dbReference type="GO" id="GO:0006508">
    <property type="term" value="P:proteolysis"/>
    <property type="evidence" value="ECO:0007669"/>
    <property type="project" value="InterPro"/>
</dbReference>
<feature type="domain" description="Peptidase M14" evidence="5">
    <location>
        <begin position="176"/>
        <end position="442"/>
    </location>
</feature>
<feature type="region of interest" description="Disordered" evidence="4">
    <location>
        <begin position="478"/>
        <end position="547"/>
    </location>
</feature>
<dbReference type="InterPro" id="IPR000834">
    <property type="entry name" value="Peptidase_M14"/>
</dbReference>
<dbReference type="Gene3D" id="3.40.630.10">
    <property type="entry name" value="Zn peptidases"/>
    <property type="match status" value="1"/>
</dbReference>
<dbReference type="EMBL" id="CCKQ01018082">
    <property type="protein sequence ID" value="CDW90020.1"/>
    <property type="molecule type" value="Genomic_DNA"/>
</dbReference>
<evidence type="ECO:0000256" key="4">
    <source>
        <dbReference type="SAM" id="MobiDB-lite"/>
    </source>
</evidence>
<feature type="active site" description="Proton donor/acceptor" evidence="3">
    <location>
        <position position="413"/>
    </location>
</feature>
<organism evidence="6 7">
    <name type="scientific">Stylonychia lemnae</name>
    <name type="common">Ciliate</name>
    <dbReference type="NCBI Taxonomy" id="5949"/>
    <lineage>
        <taxon>Eukaryota</taxon>
        <taxon>Sar</taxon>
        <taxon>Alveolata</taxon>
        <taxon>Ciliophora</taxon>
        <taxon>Intramacronucleata</taxon>
        <taxon>Spirotrichea</taxon>
        <taxon>Stichotrichia</taxon>
        <taxon>Sporadotrichida</taxon>
        <taxon>Oxytrichidae</taxon>
        <taxon>Stylonychinae</taxon>
        <taxon>Stylonychia</taxon>
    </lineage>
</organism>
<dbReference type="GO" id="GO:0008270">
    <property type="term" value="F:zinc ion binding"/>
    <property type="evidence" value="ECO:0007669"/>
    <property type="project" value="InterPro"/>
</dbReference>
<keyword evidence="7" id="KW-1185">Reference proteome</keyword>
<evidence type="ECO:0000256" key="2">
    <source>
        <dbReference type="ARBA" id="ARBA00005988"/>
    </source>
</evidence>
<keyword evidence="6" id="KW-0378">Hydrolase</keyword>